<comment type="function">
    <text evidence="1">Could be involved in insertion of integral membrane proteins into the membrane.</text>
</comment>
<dbReference type="GO" id="GO:0005886">
    <property type="term" value="C:plasma membrane"/>
    <property type="evidence" value="ECO:0007669"/>
    <property type="project" value="UniProtKB-SubCell"/>
</dbReference>
<dbReference type="AlphaFoldDB" id="N4W9L3"/>
<evidence type="ECO:0000313" key="2">
    <source>
        <dbReference type="EMBL" id="ENH96973.1"/>
    </source>
</evidence>
<dbReference type="HAMAP" id="MF_00386">
    <property type="entry name" value="UPF0161_YidD"/>
    <property type="match status" value="1"/>
</dbReference>
<gene>
    <name evidence="2" type="ORF">J416_07837</name>
</gene>
<sequence>MKRLFIGFIQFYQKFISPMFLPSCRFQPTCSQYSLECFQQFNIFKATYLSLKRIVKCHPFHPGGFDPVPTRKDEHHD</sequence>
<dbReference type="EMBL" id="APML01000025">
    <property type="protein sequence ID" value="ENH96973.1"/>
    <property type="molecule type" value="Genomic_DNA"/>
</dbReference>
<dbReference type="PANTHER" id="PTHR33383:SF1">
    <property type="entry name" value="MEMBRANE PROTEIN INSERTION EFFICIENCY FACTOR-RELATED"/>
    <property type="match status" value="1"/>
</dbReference>
<dbReference type="Pfam" id="PF01809">
    <property type="entry name" value="YidD"/>
    <property type="match status" value="1"/>
</dbReference>
<dbReference type="STRING" id="1308866.J416_07837"/>
<dbReference type="eggNOG" id="COG0759">
    <property type="taxonomic scope" value="Bacteria"/>
</dbReference>
<dbReference type="Proteomes" id="UP000012283">
    <property type="component" value="Unassembled WGS sequence"/>
</dbReference>
<organism evidence="2 3">
    <name type="scientific">Gracilibacillus halophilus YIM-C55.5</name>
    <dbReference type="NCBI Taxonomy" id="1308866"/>
    <lineage>
        <taxon>Bacteria</taxon>
        <taxon>Bacillati</taxon>
        <taxon>Bacillota</taxon>
        <taxon>Bacilli</taxon>
        <taxon>Bacillales</taxon>
        <taxon>Bacillaceae</taxon>
        <taxon>Gracilibacillus</taxon>
    </lineage>
</organism>
<accession>N4W9L3</accession>
<evidence type="ECO:0000313" key="3">
    <source>
        <dbReference type="Proteomes" id="UP000012283"/>
    </source>
</evidence>
<dbReference type="PATRIC" id="fig|1308866.3.peg.1582"/>
<dbReference type="NCBIfam" id="TIGR00278">
    <property type="entry name" value="membrane protein insertion efficiency factor YidD"/>
    <property type="match status" value="1"/>
</dbReference>
<comment type="caution">
    <text evidence="2">The sequence shown here is derived from an EMBL/GenBank/DDBJ whole genome shotgun (WGS) entry which is preliminary data.</text>
</comment>
<name>N4W9L3_9BACI</name>
<protein>
    <recommendedName>
        <fullName evidence="1">Putative membrane protein insertion efficiency factor</fullName>
    </recommendedName>
</protein>
<dbReference type="SMART" id="SM01234">
    <property type="entry name" value="Haemolytic"/>
    <property type="match status" value="1"/>
</dbReference>
<keyword evidence="1" id="KW-1003">Cell membrane</keyword>
<proteinExistence type="inferred from homology"/>
<dbReference type="OrthoDB" id="9801753at2"/>
<reference evidence="2 3" key="1">
    <citation type="submission" date="2013-03" db="EMBL/GenBank/DDBJ databases">
        <title>Draft genome sequence of Gracibacillus halophilus YIM-C55.5, a moderately halophilic and thermophilic organism from the Xiaochaidamu salt lake.</title>
        <authorList>
            <person name="Sugumar T."/>
            <person name="Polireddy D.R."/>
            <person name="Antony A."/>
            <person name="Madhava Y.R."/>
            <person name="Sivakumar N."/>
        </authorList>
    </citation>
    <scope>NUCLEOTIDE SEQUENCE [LARGE SCALE GENOMIC DNA]</scope>
    <source>
        <strain evidence="2 3">YIM-C55.5</strain>
    </source>
</reference>
<keyword evidence="1" id="KW-0472">Membrane</keyword>
<dbReference type="RefSeq" id="WP_003467763.1">
    <property type="nucleotide sequence ID" value="NZ_APML01000025.1"/>
</dbReference>
<keyword evidence="3" id="KW-1185">Reference proteome</keyword>
<comment type="subcellular location">
    <subcellularLocation>
        <location evidence="1">Cell membrane</location>
        <topology evidence="1">Peripheral membrane protein</topology>
        <orientation evidence="1">Cytoplasmic side</orientation>
    </subcellularLocation>
</comment>
<evidence type="ECO:0000256" key="1">
    <source>
        <dbReference type="HAMAP-Rule" id="MF_00386"/>
    </source>
</evidence>
<comment type="similarity">
    <text evidence="1">Belongs to the UPF0161 family.</text>
</comment>
<dbReference type="InterPro" id="IPR002696">
    <property type="entry name" value="Membr_insert_effic_factor_YidD"/>
</dbReference>
<dbReference type="PANTHER" id="PTHR33383">
    <property type="entry name" value="MEMBRANE PROTEIN INSERTION EFFICIENCY FACTOR-RELATED"/>
    <property type="match status" value="1"/>
</dbReference>